<dbReference type="OrthoDB" id="9789113at2"/>
<feature type="transmembrane region" description="Helical" evidence="1">
    <location>
        <begin position="6"/>
        <end position="24"/>
    </location>
</feature>
<feature type="transmembrane region" description="Helical" evidence="1">
    <location>
        <begin position="45"/>
        <end position="74"/>
    </location>
</feature>
<keyword evidence="1" id="KW-0812">Transmembrane</keyword>
<dbReference type="PANTHER" id="PTHR14969:SF13">
    <property type="entry name" value="AT30094P"/>
    <property type="match status" value="1"/>
</dbReference>
<reference evidence="3" key="1">
    <citation type="submission" date="2016-10" db="EMBL/GenBank/DDBJ databases">
        <title>Draft genome sequences of four alkaliphilic bacteria belonging to the Anaerobacillus genus.</title>
        <authorList>
            <person name="Bassil N.M."/>
            <person name="Lloyd J.R."/>
        </authorList>
    </citation>
    <scope>NUCLEOTIDE SEQUENCE [LARGE SCALE GENOMIC DNA]</scope>
    <source>
        <strain evidence="3">NB2006</strain>
    </source>
</reference>
<feature type="transmembrane region" description="Helical" evidence="1">
    <location>
        <begin position="135"/>
        <end position="152"/>
    </location>
</feature>
<dbReference type="AlphaFoldDB" id="A0A1S2KY78"/>
<feature type="domain" description="Phosphatidic acid phosphatase type 2/haloperoxidase" evidence="2">
    <location>
        <begin position="82"/>
        <end position="201"/>
    </location>
</feature>
<sequence>MNRHFLLISFLGFLIFIGMSILFIKGYTSTIDLFFTPLLNIESPLIINIMQVITEVGSVEAILLFSIVILIYLLLIRKKYLFWFFSILSAGGVLLNLTLKLIFQRERPGDATVIIETFGQSIGLISYSFPSGHTMRSFLLFAFLLFLSNKVSNRYIQKFLYFTSVFFLITIPLSRIILDSHFPTDIIAAIAVSIFWFFLTLYILSKFSKNSSKVSAM</sequence>
<dbReference type="RefSeq" id="WP_071319102.1">
    <property type="nucleotide sequence ID" value="NZ_CP063356.2"/>
</dbReference>
<dbReference type="SMART" id="SM00014">
    <property type="entry name" value="acidPPc"/>
    <property type="match status" value="1"/>
</dbReference>
<evidence type="ECO:0000259" key="2">
    <source>
        <dbReference type="SMART" id="SM00014"/>
    </source>
</evidence>
<feature type="transmembrane region" description="Helical" evidence="1">
    <location>
        <begin position="159"/>
        <end position="178"/>
    </location>
</feature>
<accession>A0A1S2KY78</accession>
<feature type="transmembrane region" description="Helical" evidence="1">
    <location>
        <begin position="80"/>
        <end position="99"/>
    </location>
</feature>
<evidence type="ECO:0000313" key="3">
    <source>
        <dbReference type="EMBL" id="OIJ05139.1"/>
    </source>
</evidence>
<dbReference type="PANTHER" id="PTHR14969">
    <property type="entry name" value="SPHINGOSINE-1-PHOSPHATE PHOSPHOHYDROLASE"/>
    <property type="match status" value="1"/>
</dbReference>
<evidence type="ECO:0000256" key="1">
    <source>
        <dbReference type="SAM" id="Phobius"/>
    </source>
</evidence>
<feature type="transmembrane region" description="Helical" evidence="1">
    <location>
        <begin position="184"/>
        <end position="204"/>
    </location>
</feature>
<gene>
    <name evidence="3" type="ORF">AWH56_22165</name>
</gene>
<dbReference type="InterPro" id="IPR036938">
    <property type="entry name" value="PAP2/HPO_sf"/>
</dbReference>
<dbReference type="Pfam" id="PF01569">
    <property type="entry name" value="PAP2"/>
    <property type="match status" value="1"/>
</dbReference>
<organism evidence="3">
    <name type="scientific">Anaerobacillus isosaccharinicus</name>
    <dbReference type="NCBI Taxonomy" id="1532552"/>
    <lineage>
        <taxon>Bacteria</taxon>
        <taxon>Bacillati</taxon>
        <taxon>Bacillota</taxon>
        <taxon>Bacilli</taxon>
        <taxon>Bacillales</taxon>
        <taxon>Bacillaceae</taxon>
        <taxon>Anaerobacillus</taxon>
    </lineage>
</organism>
<dbReference type="Gene3D" id="1.20.144.10">
    <property type="entry name" value="Phosphatidic acid phosphatase type 2/haloperoxidase"/>
    <property type="match status" value="2"/>
</dbReference>
<protein>
    <recommendedName>
        <fullName evidence="2">Phosphatidic acid phosphatase type 2/haloperoxidase domain-containing protein</fullName>
    </recommendedName>
</protein>
<dbReference type="SUPFAM" id="SSF48317">
    <property type="entry name" value="Acid phosphatase/Vanadium-dependent haloperoxidase"/>
    <property type="match status" value="1"/>
</dbReference>
<name>A0A1S2KY78_9BACI</name>
<dbReference type="InterPro" id="IPR000326">
    <property type="entry name" value="PAP2/HPO"/>
</dbReference>
<proteinExistence type="predicted"/>
<keyword evidence="1" id="KW-0472">Membrane</keyword>
<comment type="caution">
    <text evidence="3">The sequence shown here is derived from an EMBL/GenBank/DDBJ whole genome shotgun (WGS) entry which is preliminary data.</text>
</comment>
<keyword evidence="1" id="KW-1133">Transmembrane helix</keyword>
<dbReference type="EMBL" id="LQXD01000193">
    <property type="protein sequence ID" value="OIJ05139.1"/>
    <property type="molecule type" value="Genomic_DNA"/>
</dbReference>